<protein>
    <submittedName>
        <fullName evidence="1">Uncharacterized protein</fullName>
    </submittedName>
</protein>
<reference evidence="1" key="1">
    <citation type="submission" date="2014-12" db="EMBL/GenBank/DDBJ databases">
        <title>Insight into the proteome of Arion vulgaris.</title>
        <authorList>
            <person name="Aradska J."/>
            <person name="Bulat T."/>
            <person name="Smidak R."/>
            <person name="Sarate P."/>
            <person name="Gangsoo J."/>
            <person name="Sialana F."/>
            <person name="Bilban M."/>
            <person name="Lubec G."/>
        </authorList>
    </citation>
    <scope>NUCLEOTIDE SEQUENCE</scope>
    <source>
        <tissue evidence="1">Skin</tissue>
    </source>
</reference>
<accession>A0A0B7AR89</accession>
<evidence type="ECO:0000313" key="1">
    <source>
        <dbReference type="EMBL" id="CEK83539.1"/>
    </source>
</evidence>
<name>A0A0B7AR89_9EUPU</name>
<sequence>MIKGCAIRQSHSLVQDYLFPGVRQVETSGDSTMVGKYINKCSIMINQFDCQRNFAFTNRMTSISVTTEILYGLYGDLICAHTLFPLVGSFPIWSISTNFASVGVCFPWPRQECRI</sequence>
<dbReference type="AlphaFoldDB" id="A0A0B7AR89"/>
<gene>
    <name evidence="1" type="primary">ORF137560</name>
</gene>
<organism evidence="1">
    <name type="scientific">Arion vulgaris</name>
    <dbReference type="NCBI Taxonomy" id="1028688"/>
    <lineage>
        <taxon>Eukaryota</taxon>
        <taxon>Metazoa</taxon>
        <taxon>Spiralia</taxon>
        <taxon>Lophotrochozoa</taxon>
        <taxon>Mollusca</taxon>
        <taxon>Gastropoda</taxon>
        <taxon>Heterobranchia</taxon>
        <taxon>Euthyneura</taxon>
        <taxon>Panpulmonata</taxon>
        <taxon>Eupulmonata</taxon>
        <taxon>Stylommatophora</taxon>
        <taxon>Helicina</taxon>
        <taxon>Arionoidea</taxon>
        <taxon>Arionidae</taxon>
        <taxon>Arion</taxon>
    </lineage>
</organism>
<dbReference type="EMBL" id="HACG01036674">
    <property type="protein sequence ID" value="CEK83539.1"/>
    <property type="molecule type" value="Transcribed_RNA"/>
</dbReference>
<proteinExistence type="predicted"/>